<dbReference type="CDD" id="cd11326">
    <property type="entry name" value="AmyAc_Glg_debranch"/>
    <property type="match status" value="1"/>
</dbReference>
<dbReference type="Gene3D" id="2.60.40.1180">
    <property type="entry name" value="Golgi alpha-mannosidase II"/>
    <property type="match status" value="1"/>
</dbReference>
<dbReference type="InterPro" id="IPR044505">
    <property type="entry name" value="GlgX_Isoamylase_N_E_set"/>
</dbReference>
<evidence type="ECO:0000256" key="3">
    <source>
        <dbReference type="ARBA" id="ARBA00023295"/>
    </source>
</evidence>
<dbReference type="NCBIfam" id="TIGR02100">
    <property type="entry name" value="glgX_debranch"/>
    <property type="match status" value="1"/>
</dbReference>
<dbReference type="SUPFAM" id="SSF51445">
    <property type="entry name" value="(Trans)glycosidases"/>
    <property type="match status" value="1"/>
</dbReference>
<feature type="region of interest" description="Disordered" evidence="4">
    <location>
        <begin position="474"/>
        <end position="497"/>
    </location>
</feature>
<comment type="caution">
    <text evidence="6">The sequence shown here is derived from an EMBL/GenBank/DDBJ whole genome shotgun (WGS) entry which is preliminary data.</text>
</comment>
<dbReference type="Proteomes" id="UP000231259">
    <property type="component" value="Unassembled WGS sequence"/>
</dbReference>
<evidence type="ECO:0000256" key="4">
    <source>
        <dbReference type="SAM" id="MobiDB-lite"/>
    </source>
</evidence>
<dbReference type="Gene3D" id="2.60.40.10">
    <property type="entry name" value="Immunoglobulins"/>
    <property type="match status" value="1"/>
</dbReference>
<dbReference type="AlphaFoldDB" id="A0A2G8R8F4"/>
<proteinExistence type="inferred from homology"/>
<dbReference type="RefSeq" id="WP_099912970.1">
    <property type="nucleotide sequence ID" value="NZ_AWWI01000153.1"/>
</dbReference>
<accession>A0A2G8R8F4</accession>
<dbReference type="PANTHER" id="PTHR43002">
    <property type="entry name" value="GLYCOGEN DEBRANCHING ENZYME"/>
    <property type="match status" value="1"/>
</dbReference>
<dbReference type="OrthoDB" id="3236218at2"/>
<evidence type="ECO:0000256" key="2">
    <source>
        <dbReference type="ARBA" id="ARBA00022801"/>
    </source>
</evidence>
<keyword evidence="2" id="KW-0378">Hydrolase</keyword>
<protein>
    <recommendedName>
        <fullName evidence="5">Glycosyl hydrolase family 13 catalytic domain-containing protein</fullName>
    </recommendedName>
</protein>
<evidence type="ECO:0000313" key="6">
    <source>
        <dbReference type="EMBL" id="PIL17834.1"/>
    </source>
</evidence>
<evidence type="ECO:0000256" key="1">
    <source>
        <dbReference type="ARBA" id="ARBA00008061"/>
    </source>
</evidence>
<dbReference type="InterPro" id="IPR006047">
    <property type="entry name" value="GH13_cat_dom"/>
</dbReference>
<evidence type="ECO:0000259" key="5">
    <source>
        <dbReference type="SMART" id="SM00642"/>
    </source>
</evidence>
<dbReference type="InterPro" id="IPR004193">
    <property type="entry name" value="Glyco_hydro_13_N"/>
</dbReference>
<keyword evidence="7" id="KW-1185">Reference proteome</keyword>
<dbReference type="SUPFAM" id="SSF51011">
    <property type="entry name" value="Glycosyl hydrolase domain"/>
    <property type="match status" value="1"/>
</dbReference>
<dbReference type="EMBL" id="AWWI01000153">
    <property type="protein sequence ID" value="PIL17834.1"/>
    <property type="molecule type" value="Genomic_DNA"/>
</dbReference>
<dbReference type="Gene3D" id="3.20.20.80">
    <property type="entry name" value="Glycosidases"/>
    <property type="match status" value="1"/>
</dbReference>
<dbReference type="Pfam" id="PF02922">
    <property type="entry name" value="CBM_48"/>
    <property type="match status" value="1"/>
</dbReference>
<dbReference type="SMART" id="SM00642">
    <property type="entry name" value="Aamy"/>
    <property type="match status" value="1"/>
</dbReference>
<keyword evidence="3" id="KW-0326">Glycosidase</keyword>
<dbReference type="InterPro" id="IPR013780">
    <property type="entry name" value="Glyco_hydro_b"/>
</dbReference>
<dbReference type="SUPFAM" id="SSF81296">
    <property type="entry name" value="E set domains"/>
    <property type="match status" value="1"/>
</dbReference>
<sequence>MTHVSAIEAAFDLSLARPDTLGAVVRDGGVNFALFSDHATQVDLCLFDAEGKKEIARRPLPEAEGGIWYGFLPGVGPGQVYGYRVHGPYEPENGHRFNPAKLLLDPYARQLRGAIEWDDALFGYQVGKDDLSKDDRDSAPFMPKGVVVDSRFDWAAADQLKHRWKDTVITEAHVRGLTMRHPGVARADRGTFAGLASNPIIEHLQRVGISAIELLPIHAFANDRHLIEKGLNNYWGYNTLSFFAPHAPYLKSGEISEVKQAIDRFHAAGIEVILDVVYNHTCEGSELGPTLSFRGIDNASYYLLAEDPRHCFDTTGCGNTVNVAHPMVLRMVLDSLRYWVTEMHVDGFRFDLASTLGRESTGYEREGAFFAAIRQDPVLSGVKLIAEPWDIGEGGYQVGGFPWPFREWNDKARDDLRAFWRRDPGMLGDLAQRLSGSPVQFDHSRRPATSSVNFLAAHDGFTLWDTLSYNEKHNEANGEDGRDGHDNNLSHNLGVEGSTEDDSILTARMRRAKAMLGTLLMSQGVPMLLAGDEFGQSQQGNNNAYCQDTEIAWLDWSRAKEDLTAAVSDMIALRQSLDGLISPRFMLGDAEGQVHGATWLHPSGRAMTEEDWNDDDQLCMAKCVDIEAGDTVLIVLNAGDDTELVLPSGDWHLRLDTARVDITCDEVVSGNAPVGWQSVLVFTRIAS</sequence>
<feature type="domain" description="Glycosyl hydrolase family 13 catalytic" evidence="5">
    <location>
        <begin position="167"/>
        <end position="574"/>
    </location>
</feature>
<feature type="compositionally biased region" description="Basic and acidic residues" evidence="4">
    <location>
        <begin position="474"/>
        <end position="488"/>
    </location>
</feature>
<dbReference type="GO" id="GO:0004135">
    <property type="term" value="F:amylo-alpha-1,6-glucosidase activity"/>
    <property type="evidence" value="ECO:0007669"/>
    <property type="project" value="InterPro"/>
</dbReference>
<evidence type="ECO:0000313" key="7">
    <source>
        <dbReference type="Proteomes" id="UP000231259"/>
    </source>
</evidence>
<comment type="similarity">
    <text evidence="1">Belongs to the glycosyl hydrolase 13 family.</text>
</comment>
<gene>
    <name evidence="6" type="ORF">P775_22855</name>
</gene>
<dbReference type="GO" id="GO:0005980">
    <property type="term" value="P:glycogen catabolic process"/>
    <property type="evidence" value="ECO:0007669"/>
    <property type="project" value="InterPro"/>
</dbReference>
<reference evidence="6 7" key="1">
    <citation type="submission" date="2013-09" db="EMBL/GenBank/DDBJ databases">
        <title>Genome sequencing of Phaeobacter antarcticus sp. nov. SM1211.</title>
        <authorList>
            <person name="Zhang X.-Y."/>
            <person name="Liu C."/>
            <person name="Chen X.-L."/>
            <person name="Xie B.-B."/>
            <person name="Qin Q.-L."/>
            <person name="Rong J.-C."/>
            <person name="Zhang Y.-Z."/>
        </authorList>
    </citation>
    <scope>NUCLEOTIDE SEQUENCE [LARGE SCALE GENOMIC DNA]</scope>
    <source>
        <strain evidence="6 7">SM1211</strain>
    </source>
</reference>
<dbReference type="InterPro" id="IPR013783">
    <property type="entry name" value="Ig-like_fold"/>
</dbReference>
<dbReference type="CDD" id="cd02856">
    <property type="entry name" value="E_set_GDE_Isoamylase_N"/>
    <property type="match status" value="1"/>
</dbReference>
<dbReference type="InterPro" id="IPR014756">
    <property type="entry name" value="Ig_E-set"/>
</dbReference>
<dbReference type="InterPro" id="IPR017853">
    <property type="entry name" value="GH"/>
</dbReference>
<name>A0A2G8R8F4_9RHOB</name>
<dbReference type="InterPro" id="IPR011837">
    <property type="entry name" value="Glycogen_debranch_GlgX"/>
</dbReference>
<organism evidence="6 7">
    <name type="scientific">Puniceibacterium antarcticum</name>
    <dbReference type="NCBI Taxonomy" id="1206336"/>
    <lineage>
        <taxon>Bacteria</taxon>
        <taxon>Pseudomonadati</taxon>
        <taxon>Pseudomonadota</taxon>
        <taxon>Alphaproteobacteria</taxon>
        <taxon>Rhodobacterales</taxon>
        <taxon>Paracoccaceae</taxon>
        <taxon>Puniceibacterium</taxon>
    </lineage>
</organism>